<evidence type="ECO:0000256" key="3">
    <source>
        <dbReference type="ARBA" id="ARBA00010882"/>
    </source>
</evidence>
<organism evidence="11 12">
    <name type="scientific">Pantoea coffeiphila</name>
    <dbReference type="NCBI Taxonomy" id="1465635"/>
    <lineage>
        <taxon>Bacteria</taxon>
        <taxon>Pseudomonadati</taxon>
        <taxon>Pseudomonadota</taxon>
        <taxon>Gammaproteobacteria</taxon>
        <taxon>Enterobacterales</taxon>
        <taxon>Erwiniaceae</taxon>
        <taxon>Pantoea</taxon>
    </lineage>
</organism>
<dbReference type="RefSeq" id="WP_105595536.1">
    <property type="nucleotide sequence ID" value="NZ_JAFBFW010000001.1"/>
</dbReference>
<keyword evidence="12" id="KW-1185">Reference proteome</keyword>
<protein>
    <recommendedName>
        <fullName evidence="5 8">Muconolactone Delta-isomerase</fullName>
        <shortName evidence="9">MIase</shortName>
        <ecNumber evidence="5 8">5.3.3.4</ecNumber>
    </recommendedName>
</protein>
<dbReference type="Proteomes" id="UP000239181">
    <property type="component" value="Unassembled WGS sequence"/>
</dbReference>
<dbReference type="EMBL" id="PDET01000028">
    <property type="protein sequence ID" value="PRD12709.1"/>
    <property type="molecule type" value="Genomic_DNA"/>
</dbReference>
<dbReference type="SUPFAM" id="SSF54909">
    <property type="entry name" value="Dimeric alpha+beta barrel"/>
    <property type="match status" value="1"/>
</dbReference>
<accession>A0A2S9I4J0</accession>
<dbReference type="Pfam" id="PF02426">
    <property type="entry name" value="MIase"/>
    <property type="match status" value="1"/>
</dbReference>
<dbReference type="GO" id="GO:0016159">
    <property type="term" value="F:muconolactone delta-isomerase activity"/>
    <property type="evidence" value="ECO:0007669"/>
    <property type="project" value="UniProtKB-UniRule"/>
</dbReference>
<dbReference type="UniPathway" id="UPA00157">
    <property type="reaction ID" value="UER00260"/>
</dbReference>
<feature type="domain" description="Muconolactone isomerase" evidence="10">
    <location>
        <begin position="1"/>
        <end position="89"/>
    </location>
</feature>
<sequence>MLFRVEMTVNLPASMTRAEASDIKQRERDYSHRLQREGKWRHLWRIVGSYANISIFDVRDAEELHELLSALPLYSYMQINVQALCRHPSSVYDDDR</sequence>
<evidence type="ECO:0000256" key="6">
    <source>
        <dbReference type="ARBA" id="ARBA00022797"/>
    </source>
</evidence>
<comment type="catalytic activity">
    <reaction evidence="1 9">
        <text>(S)-muconolactone = (4,5-dihydro-5-oxofuran-2-yl)-acetate</text>
        <dbReference type="Rhea" id="RHEA:12348"/>
        <dbReference type="ChEBI" id="CHEBI:58425"/>
        <dbReference type="ChEBI" id="CHEBI:58736"/>
        <dbReference type="EC" id="5.3.3.4"/>
    </reaction>
</comment>
<evidence type="ECO:0000256" key="7">
    <source>
        <dbReference type="ARBA" id="ARBA00023235"/>
    </source>
</evidence>
<evidence type="ECO:0000256" key="1">
    <source>
        <dbReference type="ARBA" id="ARBA00001739"/>
    </source>
</evidence>
<gene>
    <name evidence="11" type="primary">catC</name>
    <name evidence="11" type="ORF">CQW29_25145</name>
</gene>
<comment type="subunit">
    <text evidence="4">Homodecamer.</text>
</comment>
<proteinExistence type="inferred from homology"/>
<keyword evidence="7 9" id="KW-0413">Isomerase</keyword>
<reference evidence="11 12" key="1">
    <citation type="submission" date="2017-10" db="EMBL/GenBank/DDBJ databases">
        <title>Draft genome of two endophytic bacteria isolated from 'guarana' Paullinia cupana (Mart.) Ducke.</title>
        <authorList>
            <person name="Siqueira K.A."/>
            <person name="Liotti R.G."/>
            <person name="Mendes T.A."/>
            <person name="Soares M.A."/>
        </authorList>
    </citation>
    <scope>NUCLEOTIDE SEQUENCE [LARGE SCALE GENOMIC DNA]</scope>
    <source>
        <strain evidence="11 12">342</strain>
    </source>
</reference>
<dbReference type="AlphaFoldDB" id="A0A2S9I4J0"/>
<evidence type="ECO:0000259" key="10">
    <source>
        <dbReference type="Pfam" id="PF02426"/>
    </source>
</evidence>
<name>A0A2S9I4J0_9GAMM</name>
<dbReference type="NCBIfam" id="TIGR03221">
    <property type="entry name" value="muco_delta"/>
    <property type="match status" value="1"/>
</dbReference>
<evidence type="ECO:0000256" key="2">
    <source>
        <dbReference type="ARBA" id="ARBA00005193"/>
    </source>
</evidence>
<dbReference type="InterPro" id="IPR026029">
    <property type="entry name" value="MLI_dom"/>
</dbReference>
<comment type="caution">
    <text evidence="11">The sequence shown here is derived from an EMBL/GenBank/DDBJ whole genome shotgun (WGS) entry which is preliminary data.</text>
</comment>
<comment type="similarity">
    <text evidence="3 9">Belongs to the muconolactone Delta-isomerase family.</text>
</comment>
<evidence type="ECO:0000256" key="5">
    <source>
        <dbReference type="ARBA" id="ARBA00012070"/>
    </source>
</evidence>
<dbReference type="InterPro" id="IPR003464">
    <property type="entry name" value="Muconolactone_d_Isoase"/>
</dbReference>
<dbReference type="PIRSF" id="PIRSF001486">
    <property type="entry name" value="CatC"/>
    <property type="match status" value="1"/>
</dbReference>
<keyword evidence="6 9" id="KW-0058">Aromatic hydrocarbons catabolism</keyword>
<evidence type="ECO:0000313" key="12">
    <source>
        <dbReference type="Proteomes" id="UP000239181"/>
    </source>
</evidence>
<dbReference type="OrthoDB" id="2889526at2"/>
<comment type="pathway">
    <text evidence="2 9">Aromatic compound metabolism; beta-ketoadipate pathway; 5-oxo-4,5-dihydro-2-furylacetate from catechol: step 3/3.</text>
</comment>
<evidence type="ECO:0000256" key="4">
    <source>
        <dbReference type="ARBA" id="ARBA00011365"/>
    </source>
</evidence>
<evidence type="ECO:0000313" key="11">
    <source>
        <dbReference type="EMBL" id="PRD12709.1"/>
    </source>
</evidence>
<dbReference type="InterPro" id="IPR011008">
    <property type="entry name" value="Dimeric_a/b-barrel"/>
</dbReference>
<dbReference type="GO" id="GO:0042952">
    <property type="term" value="P:beta-ketoadipate pathway"/>
    <property type="evidence" value="ECO:0007669"/>
    <property type="project" value="UniProtKB-UniRule"/>
</dbReference>
<evidence type="ECO:0000256" key="9">
    <source>
        <dbReference type="PIRNR" id="PIRNR001486"/>
    </source>
</evidence>
<dbReference type="Gene3D" id="3.30.70.1060">
    <property type="entry name" value="Dimeric alpha+beta barrel"/>
    <property type="match status" value="1"/>
</dbReference>
<dbReference type="EC" id="5.3.3.4" evidence="5 8"/>
<evidence type="ECO:0000256" key="8">
    <source>
        <dbReference type="NCBIfam" id="TIGR03221"/>
    </source>
</evidence>